<dbReference type="HOGENOM" id="CLU_968326_0_0_1"/>
<accession>B3SFT7</accession>
<dbReference type="EMBL" id="DS986650">
    <property type="protein sequence ID" value="EDV18408.1"/>
    <property type="molecule type" value="Genomic_DNA"/>
</dbReference>
<proteinExistence type="predicted"/>
<protein>
    <submittedName>
        <fullName evidence="1">Uncharacterized protein</fullName>
    </submittedName>
</protein>
<dbReference type="AlphaFoldDB" id="B3SFT7"/>
<dbReference type="CTD" id="6760320"/>
<dbReference type="GeneID" id="6760320"/>
<organism evidence="1 2">
    <name type="scientific">Trichoplax adhaerens</name>
    <name type="common">Trichoplax reptans</name>
    <dbReference type="NCBI Taxonomy" id="10228"/>
    <lineage>
        <taxon>Eukaryota</taxon>
        <taxon>Metazoa</taxon>
        <taxon>Placozoa</taxon>
        <taxon>Uniplacotomia</taxon>
        <taxon>Trichoplacea</taxon>
        <taxon>Trichoplacidae</taxon>
        <taxon>Trichoplax</taxon>
    </lineage>
</organism>
<sequence>MEDGTQLQGPDLLGSVMAQCEIHQIDRANLDGIIISNIVELQELDRFWVLTNQSRDRLRESLSFPVVLFLNSISLEKMVRLANDLHSWSTSKRFHVTLENHQQDLRDEIFGCDGKNGFFDRLMVNEKAVLALELPTTSSQRQEFVLAYESLKKSPNACVWEDELMFASVIISLIEGRIVLNRGDFKKAAEWFEKAEAEIRQLLTQKDVVEGDFELGWIKLYQGITALGQLDKSPWPTEKFGEIWGFFEEAKRLCSNGFSRSCLTSKQSLSDLNFIKLLALRQEALQAQ</sequence>
<name>B3SFT7_TRIAD</name>
<dbReference type="InParanoid" id="B3SFT7"/>
<evidence type="ECO:0000313" key="2">
    <source>
        <dbReference type="Proteomes" id="UP000009022"/>
    </source>
</evidence>
<gene>
    <name evidence="1" type="ORF">TRIADDRAFT_63069</name>
</gene>
<evidence type="ECO:0000313" key="1">
    <source>
        <dbReference type="EMBL" id="EDV18408.1"/>
    </source>
</evidence>
<dbReference type="KEGG" id="tad:TRIADDRAFT_63069"/>
<dbReference type="Proteomes" id="UP000009022">
    <property type="component" value="Unassembled WGS sequence"/>
</dbReference>
<keyword evidence="2" id="KW-1185">Reference proteome</keyword>
<dbReference type="RefSeq" id="XP_002119106.1">
    <property type="nucleotide sequence ID" value="XM_002119070.1"/>
</dbReference>
<feature type="non-terminal residue" evidence="1">
    <location>
        <position position="288"/>
    </location>
</feature>
<reference evidence="1 2" key="1">
    <citation type="journal article" date="2008" name="Nature">
        <title>The Trichoplax genome and the nature of placozoans.</title>
        <authorList>
            <person name="Srivastava M."/>
            <person name="Begovic E."/>
            <person name="Chapman J."/>
            <person name="Putnam N.H."/>
            <person name="Hellsten U."/>
            <person name="Kawashima T."/>
            <person name="Kuo A."/>
            <person name="Mitros T."/>
            <person name="Salamov A."/>
            <person name="Carpenter M.L."/>
            <person name="Signorovitch A.Y."/>
            <person name="Moreno M.A."/>
            <person name="Kamm K."/>
            <person name="Grimwood J."/>
            <person name="Schmutz J."/>
            <person name="Shapiro H."/>
            <person name="Grigoriev I.V."/>
            <person name="Buss L.W."/>
            <person name="Schierwater B."/>
            <person name="Dellaporta S.L."/>
            <person name="Rokhsar D.S."/>
        </authorList>
    </citation>
    <scope>NUCLEOTIDE SEQUENCE [LARGE SCALE GENOMIC DNA]</scope>
    <source>
        <strain evidence="1 2">Grell-BS-1999</strain>
    </source>
</reference>